<keyword evidence="1" id="KW-0732">Signal</keyword>
<dbReference type="EMBL" id="JAFMPY010000026">
    <property type="protein sequence ID" value="MBO0905811.1"/>
    <property type="molecule type" value="Genomic_DNA"/>
</dbReference>
<sequence length="85" mass="8952">MRILTATSLAVLALSAAALPASAATLHRHHHVAVRQQTVFAHGTRVSYPTTASPQQKAINQSSEPDAILGYAYGPTLVPGDESDF</sequence>
<evidence type="ECO:0000256" key="1">
    <source>
        <dbReference type="SAM" id="SignalP"/>
    </source>
</evidence>
<dbReference type="Proteomes" id="UP000664288">
    <property type="component" value="Unassembled WGS sequence"/>
</dbReference>
<evidence type="ECO:0000313" key="3">
    <source>
        <dbReference type="Proteomes" id="UP000664288"/>
    </source>
</evidence>
<reference evidence="2 3" key="1">
    <citation type="submission" date="2021-03" db="EMBL/GenBank/DDBJ databases">
        <title>Whole genome sequence of Jiella sp. MQZ13P-4.</title>
        <authorList>
            <person name="Tuo L."/>
        </authorList>
    </citation>
    <scope>NUCLEOTIDE SEQUENCE [LARGE SCALE GENOMIC DNA]</scope>
    <source>
        <strain evidence="2 3">MQZ13P-4</strain>
    </source>
</reference>
<evidence type="ECO:0000313" key="2">
    <source>
        <dbReference type="EMBL" id="MBO0905811.1"/>
    </source>
</evidence>
<accession>A0ABS3J811</accession>
<feature type="signal peptide" evidence="1">
    <location>
        <begin position="1"/>
        <end position="23"/>
    </location>
</feature>
<keyword evidence="3" id="KW-1185">Reference proteome</keyword>
<proteinExistence type="predicted"/>
<comment type="caution">
    <text evidence="2">The sequence shown here is derived from an EMBL/GenBank/DDBJ whole genome shotgun (WGS) entry which is preliminary data.</text>
</comment>
<dbReference type="RefSeq" id="WP_207352446.1">
    <property type="nucleotide sequence ID" value="NZ_JAFMPY010000026.1"/>
</dbReference>
<name>A0ABS3J811_9HYPH</name>
<feature type="chain" id="PRO_5047329536" evidence="1">
    <location>
        <begin position="24"/>
        <end position="85"/>
    </location>
</feature>
<protein>
    <submittedName>
        <fullName evidence="2">Uncharacterized protein</fullName>
    </submittedName>
</protein>
<organism evidence="2 3">
    <name type="scientific">Jiella sonneratiae</name>
    <dbReference type="NCBI Taxonomy" id="2816856"/>
    <lineage>
        <taxon>Bacteria</taxon>
        <taxon>Pseudomonadati</taxon>
        <taxon>Pseudomonadota</taxon>
        <taxon>Alphaproteobacteria</taxon>
        <taxon>Hyphomicrobiales</taxon>
        <taxon>Aurantimonadaceae</taxon>
        <taxon>Jiella</taxon>
    </lineage>
</organism>
<gene>
    <name evidence="2" type="ORF">J1C47_19375</name>
</gene>